<evidence type="ECO:0000259" key="6">
    <source>
        <dbReference type="Pfam" id="PF03467"/>
    </source>
</evidence>
<accession>A0A498JER4</accession>
<proteinExistence type="inferred from homology"/>
<dbReference type="InterPro" id="IPR012677">
    <property type="entry name" value="Nucleotide-bd_a/b_plait_sf"/>
</dbReference>
<protein>
    <recommendedName>
        <fullName evidence="6">UPF3 domain-containing protein</fullName>
    </recommendedName>
</protein>
<dbReference type="PANTHER" id="PTHR13112">
    <property type="entry name" value="UPF3 REGULATOR OF NONSENSE TRANSCRIPTS-LIKE PROTEIN"/>
    <property type="match status" value="1"/>
</dbReference>
<dbReference type="EMBL" id="RDQH01000334">
    <property type="protein sequence ID" value="RXH92222.1"/>
    <property type="molecule type" value="Genomic_DNA"/>
</dbReference>
<sequence>MMKGQLDRTKVVLRHLPPSISQAALVEQIDVFFAGRYNWVAFRPGKRKRSQKNQSYSRAYIDLKRPEDVFDFAEFFDGHLFVNEKGSQFKVIVEYAPSQRVPKHWSKKDGREGTIFKDPEYLEFLEFIAKPAENLPSAETQLERREAERSGAGKDVPIVTPLMDFVRQKRAAKAGSRRLLPNGKTSRRAGASSARSPTLPMTKQGSERKKNSASMYVVRDVRKNTSAKDKSTYTLVPKRDDQQPSEKSSILASPVGTQLFEEESGVSGADAGKKKVLLVKRKEKEISHVPANMSQQHSTYSKNMGGSVALKQNLRHHDNGRIIKSILLNKDACQSQSSGTHSEQQIQSSSSDRDKRLPRSQHVQLILKDTNGAPDHKIVGNDLHGSYSEKQEKRTRNKDRPDRGVWTPLNRLDGSSASNESLSSAFQPDHSLLDSSEGATTIQRKLCFRVTLLGSHKHHGRRGATHGVKDLDGSPVAGEGKHSKRGYGSHEKQVWVQKSSSGS</sequence>
<dbReference type="Pfam" id="PF03467">
    <property type="entry name" value="Smg4_UPF3"/>
    <property type="match status" value="1"/>
</dbReference>
<dbReference type="Proteomes" id="UP000290289">
    <property type="component" value="Chromosome 8"/>
</dbReference>
<evidence type="ECO:0000256" key="3">
    <source>
        <dbReference type="ARBA" id="ARBA00023161"/>
    </source>
</evidence>
<dbReference type="Gene3D" id="3.30.70.330">
    <property type="match status" value="1"/>
</dbReference>
<comment type="caution">
    <text evidence="7">The sequence shown here is derived from an EMBL/GenBank/DDBJ whole genome shotgun (WGS) entry which is preliminary data.</text>
</comment>
<evidence type="ECO:0000256" key="1">
    <source>
        <dbReference type="ARBA" id="ARBA00004123"/>
    </source>
</evidence>
<evidence type="ECO:0000256" key="5">
    <source>
        <dbReference type="SAM" id="MobiDB-lite"/>
    </source>
</evidence>
<dbReference type="STRING" id="3750.A0A498JER4"/>
<feature type="region of interest" description="Disordered" evidence="5">
    <location>
        <begin position="456"/>
        <end position="503"/>
    </location>
</feature>
<keyword evidence="4" id="KW-0539">Nucleus</keyword>
<feature type="region of interest" description="Disordered" evidence="5">
    <location>
        <begin position="171"/>
        <end position="254"/>
    </location>
</feature>
<organism evidence="7 8">
    <name type="scientific">Malus domestica</name>
    <name type="common">Apple</name>
    <name type="synonym">Pyrus malus</name>
    <dbReference type="NCBI Taxonomy" id="3750"/>
    <lineage>
        <taxon>Eukaryota</taxon>
        <taxon>Viridiplantae</taxon>
        <taxon>Streptophyta</taxon>
        <taxon>Embryophyta</taxon>
        <taxon>Tracheophyta</taxon>
        <taxon>Spermatophyta</taxon>
        <taxon>Magnoliopsida</taxon>
        <taxon>eudicotyledons</taxon>
        <taxon>Gunneridae</taxon>
        <taxon>Pentapetalae</taxon>
        <taxon>rosids</taxon>
        <taxon>fabids</taxon>
        <taxon>Rosales</taxon>
        <taxon>Rosaceae</taxon>
        <taxon>Amygdaloideae</taxon>
        <taxon>Maleae</taxon>
        <taxon>Malus</taxon>
    </lineage>
</organism>
<dbReference type="GO" id="GO:0003729">
    <property type="term" value="F:mRNA binding"/>
    <property type="evidence" value="ECO:0007669"/>
    <property type="project" value="TreeGrafter"/>
</dbReference>
<name>A0A498JER4_MALDO</name>
<evidence type="ECO:0000256" key="2">
    <source>
        <dbReference type="ARBA" id="ARBA00005991"/>
    </source>
</evidence>
<evidence type="ECO:0000313" key="7">
    <source>
        <dbReference type="EMBL" id="RXH92222.1"/>
    </source>
</evidence>
<evidence type="ECO:0000313" key="8">
    <source>
        <dbReference type="Proteomes" id="UP000290289"/>
    </source>
</evidence>
<dbReference type="InterPro" id="IPR005120">
    <property type="entry name" value="UPF3_dom"/>
</dbReference>
<dbReference type="InterPro" id="IPR039722">
    <property type="entry name" value="Upf3"/>
</dbReference>
<comment type="subcellular location">
    <subcellularLocation>
        <location evidence="1">Nucleus</location>
    </subcellularLocation>
</comment>
<gene>
    <name evidence="7" type="ORF">DVH24_033118</name>
</gene>
<dbReference type="InterPro" id="IPR035979">
    <property type="entry name" value="RBD_domain_sf"/>
</dbReference>
<dbReference type="SUPFAM" id="SSF54928">
    <property type="entry name" value="RNA-binding domain, RBD"/>
    <property type="match status" value="1"/>
</dbReference>
<dbReference type="GO" id="GO:0000184">
    <property type="term" value="P:nuclear-transcribed mRNA catabolic process, nonsense-mediated decay"/>
    <property type="evidence" value="ECO:0007669"/>
    <property type="project" value="UniProtKB-KW"/>
</dbReference>
<comment type="similarity">
    <text evidence="2">Belongs to the RENT3 family.</text>
</comment>
<dbReference type="GO" id="GO:0045727">
    <property type="term" value="P:positive regulation of translation"/>
    <property type="evidence" value="ECO:0007669"/>
    <property type="project" value="TreeGrafter"/>
</dbReference>
<evidence type="ECO:0000256" key="4">
    <source>
        <dbReference type="ARBA" id="ARBA00023242"/>
    </source>
</evidence>
<dbReference type="PANTHER" id="PTHR13112:SF0">
    <property type="entry name" value="FI21285P1"/>
    <property type="match status" value="1"/>
</dbReference>
<dbReference type="AlphaFoldDB" id="A0A498JER4"/>
<feature type="compositionally biased region" description="Basic and acidic residues" evidence="5">
    <location>
        <begin position="387"/>
        <end position="403"/>
    </location>
</feature>
<dbReference type="CDD" id="cd12455">
    <property type="entry name" value="RRM_like_Smg4_UPF3"/>
    <property type="match status" value="1"/>
</dbReference>
<feature type="compositionally biased region" description="Basic and acidic residues" evidence="5">
    <location>
        <begin position="219"/>
        <end position="244"/>
    </location>
</feature>
<feature type="compositionally biased region" description="Polar residues" evidence="5">
    <location>
        <begin position="333"/>
        <end position="350"/>
    </location>
</feature>
<keyword evidence="3" id="KW-0866">Nonsense-mediated mRNA decay</keyword>
<dbReference type="GO" id="GO:0005730">
    <property type="term" value="C:nucleolus"/>
    <property type="evidence" value="ECO:0007669"/>
    <property type="project" value="TreeGrafter"/>
</dbReference>
<reference evidence="7 8" key="1">
    <citation type="submission" date="2018-10" db="EMBL/GenBank/DDBJ databases">
        <title>A high-quality apple genome assembly.</title>
        <authorList>
            <person name="Hu J."/>
        </authorList>
    </citation>
    <scope>NUCLEOTIDE SEQUENCE [LARGE SCALE GENOMIC DNA]</scope>
    <source>
        <strain evidence="8">cv. HFTH1</strain>
        <tissue evidence="7">Young leaf</tissue>
    </source>
</reference>
<dbReference type="GO" id="GO:0005737">
    <property type="term" value="C:cytoplasm"/>
    <property type="evidence" value="ECO:0007669"/>
    <property type="project" value="TreeGrafter"/>
</dbReference>
<keyword evidence="8" id="KW-1185">Reference proteome</keyword>
<feature type="domain" description="UPF3" evidence="6">
    <location>
        <begin position="8"/>
        <end position="171"/>
    </location>
</feature>
<feature type="region of interest" description="Disordered" evidence="5">
    <location>
        <begin position="333"/>
        <end position="423"/>
    </location>
</feature>